<evidence type="ECO:0000256" key="4">
    <source>
        <dbReference type="ARBA" id="ARBA00023172"/>
    </source>
</evidence>
<dbReference type="InterPro" id="IPR002513">
    <property type="entry name" value="Tn3_Tnp_DDE_dom"/>
</dbReference>
<reference evidence="7" key="1">
    <citation type="submission" date="2021-05" db="EMBL/GenBank/DDBJ databases">
        <authorList>
            <person name="Pietrasiak N."/>
            <person name="Ward R."/>
            <person name="Stajich J.E."/>
            <person name="Kurbessoian T."/>
        </authorList>
    </citation>
    <scope>NUCLEOTIDE SEQUENCE</scope>
    <source>
        <strain evidence="7">UHER 2000/2452</strain>
    </source>
</reference>
<evidence type="ECO:0000256" key="1">
    <source>
        <dbReference type="ARBA" id="ARBA00009402"/>
    </source>
</evidence>
<feature type="domain" description="DUF4158" evidence="6">
    <location>
        <begin position="1"/>
        <end position="162"/>
    </location>
</feature>
<comment type="similarity">
    <text evidence="1">Belongs to the transposase 7 family.</text>
</comment>
<dbReference type="Pfam" id="PF13700">
    <property type="entry name" value="DUF4158"/>
    <property type="match status" value="1"/>
</dbReference>
<accession>A0A951QGV9</accession>
<dbReference type="AlphaFoldDB" id="A0A951QGV9"/>
<dbReference type="NCBIfam" id="NF033527">
    <property type="entry name" value="transpos_Tn3"/>
    <property type="match status" value="1"/>
</dbReference>
<dbReference type="InterPro" id="IPR025296">
    <property type="entry name" value="DUF4158"/>
</dbReference>
<comment type="caution">
    <text evidence="7">The sequence shown here is derived from an EMBL/GenBank/DDBJ whole genome shotgun (WGS) entry which is preliminary data.</text>
</comment>
<feature type="domain" description="Tn3 transposase DDE" evidence="5">
    <location>
        <begin position="579"/>
        <end position="966"/>
    </location>
</feature>
<dbReference type="Proteomes" id="UP000757435">
    <property type="component" value="Unassembled WGS sequence"/>
</dbReference>
<protein>
    <submittedName>
        <fullName evidence="7">Tn3 family transposase</fullName>
    </submittedName>
</protein>
<organism evidence="7 8">
    <name type="scientific">Drouetiella hepatica Uher 2000/2452</name>
    <dbReference type="NCBI Taxonomy" id="904376"/>
    <lineage>
        <taxon>Bacteria</taxon>
        <taxon>Bacillati</taxon>
        <taxon>Cyanobacteriota</taxon>
        <taxon>Cyanophyceae</taxon>
        <taxon>Oculatellales</taxon>
        <taxon>Oculatellaceae</taxon>
        <taxon>Drouetiella</taxon>
    </lineage>
</organism>
<evidence type="ECO:0000256" key="3">
    <source>
        <dbReference type="ARBA" id="ARBA00023125"/>
    </source>
</evidence>
<keyword evidence="3" id="KW-0238">DNA-binding</keyword>
<dbReference type="InterPro" id="IPR047653">
    <property type="entry name" value="Tn3-like_transpos"/>
</dbReference>
<dbReference type="Pfam" id="PF01526">
    <property type="entry name" value="DDE_Tnp_Tn3"/>
    <property type="match status" value="1"/>
</dbReference>
<sequence length="990" mass="112585">MTAIERTAYPRFKQQPTGSELAEFYTPTPDEMAFAQSQSVSKIGRLRILVLLKSLQRLGYFPHSEFVPTPVIQYLRSHLKLPSTISAIPPLRTRRRYQQAIRTYLNIKPYDGVAQQLVAAAIVKAAEVMDHPADLINVSIEELVKQRYELPAFSTLDRLASNIRSITNTRLFARVSDHLSSAERTYLDQLLLPATSETQATLNLLKAPAKSATLSHMQQLQIKFDQLMSFGDAQRLLVDIAPSKVKSFAAQAKILDVTELGDVKPAKRRTLLLCLLYQAQVKTRDHLVEMFLKRMRKLHHRAKARLVELRDRHRAQTEALLKVFADVLAVSSAPQDSASLGEQVQLVLSLNGGAEALLEQCEEIAAYNSDNYLPLLWRFYSRYRKLLFTLVRSLDIRSTTQDQSLVEVLAFVLEHEHRRVQWLPAQTLDLSFASDQWRRLVIVKEDDTEVVVRQQLEICIFTYLAAELRTGDVCVIGSESYADFGEQLLSWQECQPQLASFCQELGIPSEPDEFITHLTTWLTQTAVAVDQICKDGTQVTFSQEGEPVLKRILALPQPPGAAELEALIHQRLPERSLLDILANVEHWLHWTRHFGPESGSEPKLNDPLERYILTVFGLGCNLGPNQTARHTKGRVISHQLSYVHRRHINAKKLQAAMTDMINAYSRLSLPKVWGTGKRAAADGCKFETYENNLLSEYHIRYGGNGGIAYHHVSDTYIALFTHFIACGVWEAVYILDGLLKNTSNIQPDTLHADTQGQSAPVFGLAYLLGIQLMPRIRNWKEYTFFRPDQEAVYEYIEPLFKGVVDWQLIRTHWQDLMRVVLSIQAGKLMPSTILRKLSSYSRKNKLYQAFRELGQVVRTVFLLQYISKRDLRQQITACTNVVEGFNQFLSWMFFGKDGIITENDPEEQEKRLKYLDVVSSAVILQNAVDISWVVQTLSAEGYPVDREALAVLSPYMTKHLKRFGDYVLDLQNIPQPLESAINLPVEIGES</sequence>
<evidence type="ECO:0000313" key="8">
    <source>
        <dbReference type="Proteomes" id="UP000757435"/>
    </source>
</evidence>
<name>A0A951QGV9_9CYAN</name>
<evidence type="ECO:0000259" key="6">
    <source>
        <dbReference type="Pfam" id="PF13700"/>
    </source>
</evidence>
<gene>
    <name evidence="7" type="ORF">KME15_27430</name>
</gene>
<dbReference type="GO" id="GO:0004803">
    <property type="term" value="F:transposase activity"/>
    <property type="evidence" value="ECO:0007669"/>
    <property type="project" value="InterPro"/>
</dbReference>
<reference evidence="7" key="2">
    <citation type="journal article" date="2022" name="Microbiol. Resour. Announc.">
        <title>Metagenome Sequencing to Explore Phylogenomics of Terrestrial Cyanobacteria.</title>
        <authorList>
            <person name="Ward R.D."/>
            <person name="Stajich J.E."/>
            <person name="Johansen J.R."/>
            <person name="Huntemann M."/>
            <person name="Clum A."/>
            <person name="Foster B."/>
            <person name="Foster B."/>
            <person name="Roux S."/>
            <person name="Palaniappan K."/>
            <person name="Varghese N."/>
            <person name="Mukherjee S."/>
            <person name="Reddy T.B.K."/>
            <person name="Daum C."/>
            <person name="Copeland A."/>
            <person name="Chen I.A."/>
            <person name="Ivanova N.N."/>
            <person name="Kyrpides N.C."/>
            <person name="Shapiro N."/>
            <person name="Eloe-Fadrosh E.A."/>
            <person name="Pietrasiak N."/>
        </authorList>
    </citation>
    <scope>NUCLEOTIDE SEQUENCE</scope>
    <source>
        <strain evidence="7">UHER 2000/2452</strain>
    </source>
</reference>
<keyword evidence="2" id="KW-0815">Transposition</keyword>
<dbReference type="GO" id="GO:0003677">
    <property type="term" value="F:DNA binding"/>
    <property type="evidence" value="ECO:0007669"/>
    <property type="project" value="UniProtKB-KW"/>
</dbReference>
<dbReference type="GO" id="GO:0006313">
    <property type="term" value="P:DNA transposition"/>
    <property type="evidence" value="ECO:0007669"/>
    <property type="project" value="InterPro"/>
</dbReference>
<evidence type="ECO:0000313" key="7">
    <source>
        <dbReference type="EMBL" id="MBW4662398.1"/>
    </source>
</evidence>
<keyword evidence="4" id="KW-0233">DNA recombination</keyword>
<evidence type="ECO:0000259" key="5">
    <source>
        <dbReference type="Pfam" id="PF01526"/>
    </source>
</evidence>
<proteinExistence type="inferred from homology"/>
<evidence type="ECO:0000256" key="2">
    <source>
        <dbReference type="ARBA" id="ARBA00022578"/>
    </source>
</evidence>
<dbReference type="EMBL" id="JAHHHD010000073">
    <property type="protein sequence ID" value="MBW4662398.1"/>
    <property type="molecule type" value="Genomic_DNA"/>
</dbReference>